<dbReference type="InterPro" id="IPR043654">
    <property type="entry name" value="DUF5879"/>
</dbReference>
<organism evidence="2">
    <name type="scientific">Pandoravirus neocaledonia</name>
    <dbReference type="NCBI Taxonomy" id="2107708"/>
    <lineage>
        <taxon>Viruses</taxon>
        <taxon>Pandoravirus</taxon>
    </lineage>
</organism>
<dbReference type="Proteomes" id="UP000249287">
    <property type="component" value="Segment"/>
</dbReference>
<dbReference type="KEGG" id="vg:36842924"/>
<dbReference type="RefSeq" id="YP_009482214.1">
    <property type="nucleotide sequence ID" value="NC_037666.1"/>
</dbReference>
<accession>A0A2U7UCM6</accession>
<dbReference type="Pfam" id="PF19207">
    <property type="entry name" value="DUF5879"/>
    <property type="match status" value="1"/>
</dbReference>
<evidence type="ECO:0000256" key="1">
    <source>
        <dbReference type="SAM" id="MobiDB-lite"/>
    </source>
</evidence>
<name>A0A2U7UCM6_9VIRU</name>
<evidence type="ECO:0000313" key="2">
    <source>
        <dbReference type="EMBL" id="AVK76211.1"/>
    </source>
</evidence>
<dbReference type="GeneID" id="36842924"/>
<feature type="region of interest" description="Disordered" evidence="1">
    <location>
        <begin position="1"/>
        <end position="24"/>
    </location>
</feature>
<reference evidence="2" key="1">
    <citation type="journal article" date="2018" name="Nat. Commun.">
        <title>Diversity and evolution of the emerging Pandoraviridae family.</title>
        <authorList>
            <person name="Legendre M."/>
            <person name="Fabre E."/>
            <person name="Poirot O."/>
            <person name="Jeudy S."/>
            <person name="Lartigue A."/>
            <person name="Alempic J.M."/>
            <person name="Beucher L."/>
            <person name="Philippe N."/>
            <person name="Bertaux L."/>
            <person name="Christo-Foroux E."/>
            <person name="Labadie K."/>
            <person name="Coute Y."/>
            <person name="Abergel C."/>
            <person name="Claverie J.M."/>
        </authorList>
    </citation>
    <scope>NUCLEOTIDE SEQUENCE [LARGE SCALE GENOMIC DNA]</scope>
    <source>
        <strain evidence="2">Neocaledonia</strain>
    </source>
</reference>
<sequence>MEHGGRAQEALDQAARTGVLPYTPEATSAREDAFDRAIVRSEMAALVDRMKTMRGHGLAPSDPLGPIGRRSPIPPTLKMAVHWGRSTVLCASLLPDGSGWSVYRCDPGSSVEPRHVGLVGMPWCEYCRDTPPSECCGACEPYRGSTEPPSPTDSASADPWRWPIGTTWTWSHAQMEDHQLALRRAAAHSFWCVSTRRTVRALGNGVDVYFARYKGDDPDAEHYQLHSLSGVWASHIVNALVSHNPYAYSTSMAVDGAVEPIDAHACVVRLAEARAAAGRLAFAVEAHRHDMDYGRDQHDPGVRCAWSLLCGWIAAVEGLLRNEAFYLGHVAPYEAQLLEAASGGLVSGKVPLTRAPA</sequence>
<protein>
    <submittedName>
        <fullName evidence="2">Uncharacterized protein</fullName>
    </submittedName>
</protein>
<proteinExistence type="predicted"/>
<dbReference type="EMBL" id="MG011690">
    <property type="protein sequence ID" value="AVK76211.1"/>
    <property type="molecule type" value="Genomic_DNA"/>
</dbReference>
<gene>
    <name evidence="2" type="ORF">pneo_cds_604</name>
</gene>